<dbReference type="OrthoDB" id="465276at2"/>
<keyword evidence="7" id="KW-0378">Hydrolase</keyword>
<dbReference type="Pfam" id="PF13613">
    <property type="entry name" value="HTH_Tnp_4"/>
    <property type="match status" value="1"/>
</dbReference>
<dbReference type="GO" id="GO:0004519">
    <property type="term" value="F:endonuclease activity"/>
    <property type="evidence" value="ECO:0007669"/>
    <property type="project" value="UniProtKB-KW"/>
</dbReference>
<dbReference type="Pfam" id="PF13359">
    <property type="entry name" value="DDE_Tnp_4"/>
    <property type="match status" value="1"/>
</dbReference>
<dbReference type="PANTHER" id="PTHR23080:SF141">
    <property type="entry name" value="TRANSPOSASE HELIX-TURN-HELIX DOMAIN-CONTAINING PROTEIN"/>
    <property type="match status" value="1"/>
</dbReference>
<keyword evidence="7" id="KW-0255">Endonuclease</keyword>
<dbReference type="InterPro" id="IPR027805">
    <property type="entry name" value="Transposase_HTH_dom"/>
</dbReference>
<evidence type="ECO:0000256" key="1">
    <source>
        <dbReference type="ARBA" id="ARBA00001968"/>
    </source>
</evidence>
<evidence type="ECO:0000256" key="4">
    <source>
        <dbReference type="SAM" id="MobiDB-lite"/>
    </source>
</evidence>
<feature type="region of interest" description="Disordered" evidence="4">
    <location>
        <begin position="143"/>
        <end position="162"/>
    </location>
</feature>
<feature type="coiled-coil region" evidence="3">
    <location>
        <begin position="23"/>
        <end position="50"/>
    </location>
</feature>
<evidence type="ECO:0000256" key="2">
    <source>
        <dbReference type="ARBA" id="ARBA00022723"/>
    </source>
</evidence>
<sequence>MKNPLHYIQEYPQRTKQILGISNEQFQELLNQAEIHHNKIQAEIERKKIRINEKGGGRKPKLEVKEEICLCLFYLRQMPTFEVLGLHFGVSKTEANDTFHYWLKILRNILPASLIEEVEKHDSDYATAIELLREFQLIVDSMEQPRERPSSHEEQKKYFSGKKKQHTFKNQFIVLPYGKDIVDVEVGKKGPRSDISLFCEQQEKFDSDQMFEGDKAYQGGENIKTPYKKPRKGELNAQQKAENKEFSSKRIFVEHIIRVVKIFQIARKKFPLNSRTYEQVILTICGLVRLRIGALILPSL</sequence>
<reference evidence="7 8" key="1">
    <citation type="journal article" date="2015" name="Genome Announc.">
        <title>Draft Genome of the Euendolithic (true boring) Cyanobacterium Mastigocoleus testarum strain BC008.</title>
        <authorList>
            <person name="Guida B.S."/>
            <person name="Garcia-Pichel F."/>
        </authorList>
    </citation>
    <scope>NUCLEOTIDE SEQUENCE [LARGE SCALE GENOMIC DNA]</scope>
    <source>
        <strain evidence="7 8">BC008</strain>
    </source>
</reference>
<comment type="cofactor">
    <cofactor evidence="1">
        <name>a divalent metal cation</name>
        <dbReference type="ChEBI" id="CHEBI:60240"/>
    </cofactor>
</comment>
<keyword evidence="7" id="KW-0540">Nuclease</keyword>
<dbReference type="AlphaFoldDB" id="A0A0V7ZCN8"/>
<evidence type="ECO:0000313" key="8">
    <source>
        <dbReference type="Proteomes" id="UP000053372"/>
    </source>
</evidence>
<keyword evidence="8" id="KW-1185">Reference proteome</keyword>
<gene>
    <name evidence="7" type="ORF">BC008_08790</name>
</gene>
<dbReference type="EMBL" id="LMTZ01000161">
    <property type="protein sequence ID" value="KST62255.1"/>
    <property type="molecule type" value="Genomic_DNA"/>
</dbReference>
<dbReference type="GO" id="GO:0046872">
    <property type="term" value="F:metal ion binding"/>
    <property type="evidence" value="ECO:0007669"/>
    <property type="project" value="UniProtKB-KW"/>
</dbReference>
<accession>A0A0V7ZCN8</accession>
<dbReference type="PANTHER" id="PTHR23080">
    <property type="entry name" value="THAP DOMAIN PROTEIN"/>
    <property type="match status" value="1"/>
</dbReference>
<keyword evidence="3" id="KW-0175">Coiled coil</keyword>
<proteinExistence type="predicted"/>
<comment type="caution">
    <text evidence="7">The sequence shown here is derived from an EMBL/GenBank/DDBJ whole genome shotgun (WGS) entry which is preliminary data.</text>
</comment>
<evidence type="ECO:0000256" key="3">
    <source>
        <dbReference type="SAM" id="Coils"/>
    </source>
</evidence>
<evidence type="ECO:0000259" key="5">
    <source>
        <dbReference type="Pfam" id="PF13359"/>
    </source>
</evidence>
<dbReference type="InterPro" id="IPR027806">
    <property type="entry name" value="HARBI1_dom"/>
</dbReference>
<protein>
    <submittedName>
        <fullName evidence="7">DDE endonuclease</fullName>
    </submittedName>
</protein>
<organism evidence="7 8">
    <name type="scientific">Mastigocoleus testarum BC008</name>
    <dbReference type="NCBI Taxonomy" id="371196"/>
    <lineage>
        <taxon>Bacteria</taxon>
        <taxon>Bacillati</taxon>
        <taxon>Cyanobacteriota</taxon>
        <taxon>Cyanophyceae</taxon>
        <taxon>Nostocales</taxon>
        <taxon>Hapalosiphonaceae</taxon>
        <taxon>Mastigocoleus</taxon>
    </lineage>
</organism>
<feature type="domain" description="Transposase Helix-turn-helix" evidence="6">
    <location>
        <begin position="61"/>
        <end position="110"/>
    </location>
</feature>
<dbReference type="RefSeq" id="WP_058184748.1">
    <property type="nucleotide sequence ID" value="NZ_LMTZ01000161.1"/>
</dbReference>
<dbReference type="Proteomes" id="UP000053372">
    <property type="component" value="Unassembled WGS sequence"/>
</dbReference>
<feature type="compositionally biased region" description="Basic and acidic residues" evidence="4">
    <location>
        <begin position="143"/>
        <end position="157"/>
    </location>
</feature>
<evidence type="ECO:0000313" key="7">
    <source>
        <dbReference type="EMBL" id="KST62255.1"/>
    </source>
</evidence>
<feature type="domain" description="DDE Tnp4" evidence="5">
    <location>
        <begin position="139"/>
        <end position="288"/>
    </location>
</feature>
<keyword evidence="2" id="KW-0479">Metal-binding</keyword>
<name>A0A0V7ZCN8_9CYAN</name>
<evidence type="ECO:0000259" key="6">
    <source>
        <dbReference type="Pfam" id="PF13613"/>
    </source>
</evidence>